<organism evidence="2 3">
    <name type="scientific">Bacteroides intestinalis</name>
    <dbReference type="NCBI Taxonomy" id="329854"/>
    <lineage>
        <taxon>Bacteria</taxon>
        <taxon>Pseudomonadati</taxon>
        <taxon>Bacteroidota</taxon>
        <taxon>Bacteroidia</taxon>
        <taxon>Bacteroidales</taxon>
        <taxon>Bacteroidaceae</taxon>
        <taxon>Bacteroides</taxon>
    </lineage>
</organism>
<sequence>MKRKVLHIIGGMGRGGAPIFIINNLKYVDGTKLQFDFLCRKDNCAYDDIIKQHGGNIYIVPDFPRHLFSNFTQTLRFFREHASEYEALHVHANALFYILPLILGKIYGVKKIILHSHNTQSNVGVLQSLHYINRLFVNVLSNVHLACGQEAGKWMFSNRPFEVINNAIDVEMFKYSEQSREAIRRELGIPKDAYLIGNVGRFETAKNHTFIIDVFKNVHDIKPSSVLLLVGEGSLFEEIKEKVKLLSLTEFVYFLGLRSDIERIYSAMDLFFLPSLFEGLPFVLIEAQCSGVNCLVSDTVTKEAFITDLVTSMKLEDDIKEWVSAIDHLSTVQKDRSQYAEVIYQKYYDIGYTAARLTEIYTKSLES</sequence>
<gene>
    <name evidence="2" type="ORF">DWX27_12730</name>
</gene>
<comment type="caution">
    <text evidence="2">The sequence shown here is derived from an EMBL/GenBank/DDBJ whole genome shotgun (WGS) entry which is preliminary data.</text>
</comment>
<protein>
    <submittedName>
        <fullName evidence="2">Glycosyltransferase family 1 protein</fullName>
    </submittedName>
</protein>
<dbReference type="GO" id="GO:0016757">
    <property type="term" value="F:glycosyltransferase activity"/>
    <property type="evidence" value="ECO:0007669"/>
    <property type="project" value="InterPro"/>
</dbReference>
<evidence type="ECO:0000313" key="2">
    <source>
        <dbReference type="EMBL" id="RGT51305.1"/>
    </source>
</evidence>
<evidence type="ECO:0000259" key="1">
    <source>
        <dbReference type="Pfam" id="PF00534"/>
    </source>
</evidence>
<reference evidence="2 3" key="1">
    <citation type="submission" date="2018-08" db="EMBL/GenBank/DDBJ databases">
        <title>A genome reference for cultivated species of the human gut microbiota.</title>
        <authorList>
            <person name="Zou Y."/>
            <person name="Xue W."/>
            <person name="Luo G."/>
        </authorList>
    </citation>
    <scope>NUCLEOTIDE SEQUENCE [LARGE SCALE GENOMIC DNA]</scope>
    <source>
        <strain evidence="2 3">AF19-10AC</strain>
    </source>
</reference>
<feature type="domain" description="Glycosyl transferase family 1" evidence="1">
    <location>
        <begin position="180"/>
        <end position="341"/>
    </location>
</feature>
<accession>A0AAQ0LPC8</accession>
<name>A0AAQ0LPC8_9BACE</name>
<dbReference type="AlphaFoldDB" id="A0AAQ0LPC8"/>
<evidence type="ECO:0000313" key="3">
    <source>
        <dbReference type="Proteomes" id="UP000284772"/>
    </source>
</evidence>
<dbReference type="Gene3D" id="3.40.50.2000">
    <property type="entry name" value="Glycogen Phosphorylase B"/>
    <property type="match status" value="2"/>
</dbReference>
<dbReference type="PANTHER" id="PTHR45947">
    <property type="entry name" value="SULFOQUINOVOSYL TRANSFERASE SQD2"/>
    <property type="match status" value="1"/>
</dbReference>
<dbReference type="CDD" id="cd03812">
    <property type="entry name" value="GT4_CapH-like"/>
    <property type="match status" value="1"/>
</dbReference>
<dbReference type="EMBL" id="QRWT01000012">
    <property type="protein sequence ID" value="RGT51305.1"/>
    <property type="molecule type" value="Genomic_DNA"/>
</dbReference>
<dbReference type="SUPFAM" id="SSF53756">
    <property type="entry name" value="UDP-Glycosyltransferase/glycogen phosphorylase"/>
    <property type="match status" value="1"/>
</dbReference>
<proteinExistence type="predicted"/>
<dbReference type="InterPro" id="IPR001296">
    <property type="entry name" value="Glyco_trans_1"/>
</dbReference>
<dbReference type="RefSeq" id="WP_118424707.1">
    <property type="nucleotide sequence ID" value="NZ_DAWCKB010000138.1"/>
</dbReference>
<dbReference type="PANTHER" id="PTHR45947:SF3">
    <property type="entry name" value="SULFOQUINOVOSYL TRANSFERASE SQD2"/>
    <property type="match status" value="1"/>
</dbReference>
<dbReference type="InterPro" id="IPR050194">
    <property type="entry name" value="Glycosyltransferase_grp1"/>
</dbReference>
<dbReference type="Pfam" id="PF00534">
    <property type="entry name" value="Glycos_transf_1"/>
    <property type="match status" value="1"/>
</dbReference>
<dbReference type="Proteomes" id="UP000284772">
    <property type="component" value="Unassembled WGS sequence"/>
</dbReference>